<feature type="transmembrane region" description="Helical" evidence="1">
    <location>
        <begin position="7"/>
        <end position="29"/>
    </location>
</feature>
<evidence type="ECO:0000256" key="1">
    <source>
        <dbReference type="SAM" id="Phobius"/>
    </source>
</evidence>
<dbReference type="AlphaFoldDB" id="A0A2X2C804"/>
<dbReference type="InterPro" id="IPR052894">
    <property type="entry name" value="AsmA-related"/>
</dbReference>
<dbReference type="EMBL" id="UAUF01000008">
    <property type="protein sequence ID" value="SPZ03001.1"/>
    <property type="molecule type" value="Genomic_DNA"/>
</dbReference>
<sequence>MTRTRKIIVWTLGILVALIVVMIVFVSTFDWNRLKPTLNDKASAALNRSFAINGNLGVDWRRETDQGGWRAWVPWPHISAENIEIGNPSWASNPRFVHLDRVQLRISPLALLSKQVYIPRIDVTKPEANLQRLADGRNTWTFDQGDKQEKDPNEASSAWTVDIGTIGFDAGRVAYDDDIVQAHVKTTITSLDAPIAYADIVGQAGTQRQRANVKQTQALQFGWTVKGRYKEQPVEGSGKIGGLLALHDPDAPFPIQADVRAGATHLNVFGTLTEPLKLGALDLRLKLSGQSLGQLYRLTGVTLPETAPYSTDGHLTVVLNDPAGPRFQYEDFSGKVGQSDLHGDLQYTGGKPRPKLTGELTSNQLLFADLAPLIGADSAEQKQARGEENKQPAEKALPVSEFRTERWRAMDADVKFTGQRIVQNASLPLSDLYLHLKLTDGVLLIDPLRFGAAGGALNSTVRLEGDKSPMPARMDLHIRGVKLKQLFPTVEAMRDSFGELNGDATLTGTGNSVAALLGSSNGELKVLMNDGSISRSLMEIAGLNVGNYLVSRLFGDDEVAINCAASDLQVTNGLMKTRIFVFDTENALINIDGTVNFANEQIDLSIEPHSKGYRIFSLRSPLYVRGTLKNPSPGVKPLPLAARGAAAALLATFAAPAAGLLALVAPSNNSQDNQCKALLQQMRRGN</sequence>
<keyword evidence="6" id="KW-1185">Reference proteome</keyword>
<evidence type="ECO:0000313" key="4">
    <source>
        <dbReference type="EMBL" id="SPZ03001.1"/>
    </source>
</evidence>
<evidence type="ECO:0000313" key="5">
    <source>
        <dbReference type="Proteomes" id="UP000250443"/>
    </source>
</evidence>
<accession>A0A2X2C804</accession>
<dbReference type="Pfam" id="PF05170">
    <property type="entry name" value="AsmA"/>
    <property type="match status" value="1"/>
</dbReference>
<keyword evidence="1" id="KW-0812">Transmembrane</keyword>
<reference evidence="4 5" key="1">
    <citation type="submission" date="2018-06" db="EMBL/GenBank/DDBJ databases">
        <authorList>
            <consortium name="Pathogen Informatics"/>
            <person name="Doyle S."/>
        </authorList>
    </citation>
    <scope>NUCLEOTIDE SEQUENCE [LARGE SCALE GENOMIC DNA]</scope>
    <source>
        <strain evidence="4 5">NCTC11842</strain>
    </source>
</reference>
<feature type="transmembrane region" description="Helical" evidence="1">
    <location>
        <begin position="640"/>
        <end position="664"/>
    </location>
</feature>
<proteinExistence type="predicted"/>
<keyword evidence="1" id="KW-1133">Transmembrane helix</keyword>
<organism evidence="4 5">
    <name type="scientific">Pseudomonas luteola</name>
    <dbReference type="NCBI Taxonomy" id="47886"/>
    <lineage>
        <taxon>Bacteria</taxon>
        <taxon>Pseudomonadati</taxon>
        <taxon>Pseudomonadota</taxon>
        <taxon>Gammaproteobacteria</taxon>
        <taxon>Pseudomonadales</taxon>
        <taxon>Pseudomonadaceae</taxon>
        <taxon>Pseudomonas</taxon>
    </lineage>
</organism>
<name>A0A2X2C804_PSELU</name>
<dbReference type="EMBL" id="JADMCD010000001">
    <property type="protein sequence ID" value="MBF8639735.1"/>
    <property type="molecule type" value="Genomic_DNA"/>
</dbReference>
<evidence type="ECO:0000313" key="3">
    <source>
        <dbReference type="EMBL" id="MBF8639735.1"/>
    </source>
</evidence>
<dbReference type="GO" id="GO:0005886">
    <property type="term" value="C:plasma membrane"/>
    <property type="evidence" value="ECO:0007669"/>
    <property type="project" value="TreeGrafter"/>
</dbReference>
<keyword evidence="1" id="KW-0472">Membrane</keyword>
<feature type="domain" description="AsmA" evidence="2">
    <location>
        <begin position="1"/>
        <end position="579"/>
    </location>
</feature>
<dbReference type="PANTHER" id="PTHR30441">
    <property type="entry name" value="DUF748 DOMAIN-CONTAINING PROTEIN"/>
    <property type="match status" value="1"/>
</dbReference>
<protein>
    <submittedName>
        <fullName evidence="4">AsmA family protein</fullName>
    </submittedName>
</protein>
<reference evidence="3 6" key="2">
    <citation type="submission" date="2020-10" db="EMBL/GenBank/DDBJ databases">
        <title>Genome sequences of Pseudomonas isolates.</title>
        <authorList>
            <person name="Wessels L."/>
            <person name="Reich F."/>
            <person name="Hammerl J."/>
        </authorList>
    </citation>
    <scope>NUCLEOTIDE SEQUENCE [LARGE SCALE GENOMIC DNA]</scope>
    <source>
        <strain evidence="3 6">20-MO00624-0</strain>
    </source>
</reference>
<evidence type="ECO:0000259" key="2">
    <source>
        <dbReference type="Pfam" id="PF05170"/>
    </source>
</evidence>
<dbReference type="Proteomes" id="UP000626180">
    <property type="component" value="Unassembled WGS sequence"/>
</dbReference>
<gene>
    <name evidence="3" type="ORF">IRZ65_03415</name>
    <name evidence="4" type="ORF">NCTC11842_00971</name>
</gene>
<evidence type="ECO:0000313" key="6">
    <source>
        <dbReference type="Proteomes" id="UP000626180"/>
    </source>
</evidence>
<dbReference type="PANTHER" id="PTHR30441:SF9">
    <property type="entry name" value="ASMA FAMILY PROTEIN YHJG"/>
    <property type="match status" value="1"/>
</dbReference>
<dbReference type="InterPro" id="IPR007844">
    <property type="entry name" value="AsmA"/>
</dbReference>
<dbReference type="GO" id="GO:0090313">
    <property type="term" value="P:regulation of protein targeting to membrane"/>
    <property type="evidence" value="ECO:0007669"/>
    <property type="project" value="TreeGrafter"/>
</dbReference>
<dbReference type="Proteomes" id="UP000250443">
    <property type="component" value="Unassembled WGS sequence"/>
</dbReference>
<dbReference type="RefSeq" id="WP_010796956.1">
    <property type="nucleotide sequence ID" value="NZ_FQYS01000002.1"/>
</dbReference>